<evidence type="ECO:0000313" key="3">
    <source>
        <dbReference type="EMBL" id="CAK0821897.1"/>
    </source>
</evidence>
<name>A0ABN9RS73_9DINO</name>
<sequence>MRQPPEQPPAARPQGVFIAPPPGLSLHDVQAQPSGPLPSERLLAQALVLGSGRSAAGSSPRSGGWRSPAAGTDGGWHPPAAGTDGGDSPTSRPGSPDGGLGACSASLRRRRGGAREKRYTTDFVFVGFDRDSHADFELVPRLIGRGGCNVRAIAAACEGKVRVRGRGSGHREEAREGGPPAEADVPLQIALSCRDSCAFEAGKELLLELLGSTSVVDITVHFERYCRGRGIVAPQLYEMRSAEA</sequence>
<evidence type="ECO:0000259" key="2">
    <source>
        <dbReference type="Pfam" id="PF22675"/>
    </source>
</evidence>
<accession>A0ABN9RS73</accession>
<feature type="compositionally biased region" description="Pro residues" evidence="1">
    <location>
        <begin position="1"/>
        <end position="11"/>
    </location>
</feature>
<dbReference type="PANTHER" id="PTHR15744">
    <property type="entry name" value="BLOM7"/>
    <property type="match status" value="1"/>
</dbReference>
<dbReference type="Gene3D" id="3.30.1370.10">
    <property type="entry name" value="K Homology domain, type 1"/>
    <property type="match status" value="1"/>
</dbReference>
<dbReference type="InterPro" id="IPR036612">
    <property type="entry name" value="KH_dom_type_1_sf"/>
</dbReference>
<comment type="caution">
    <text evidence="3">The sequence shown here is derived from an EMBL/GenBank/DDBJ whole genome shotgun (WGS) entry which is preliminary data.</text>
</comment>
<dbReference type="InterPro" id="IPR031121">
    <property type="entry name" value="RIK/BLOM7"/>
</dbReference>
<feature type="compositionally biased region" description="Low complexity" evidence="1">
    <location>
        <begin position="52"/>
        <end position="69"/>
    </location>
</feature>
<evidence type="ECO:0000313" key="4">
    <source>
        <dbReference type="Proteomes" id="UP001189429"/>
    </source>
</evidence>
<keyword evidence="4" id="KW-1185">Reference proteome</keyword>
<dbReference type="SUPFAM" id="SSF54791">
    <property type="entry name" value="Eukaryotic type KH-domain (KH-domain type I)"/>
    <property type="match status" value="1"/>
</dbReference>
<reference evidence="3" key="1">
    <citation type="submission" date="2023-10" db="EMBL/GenBank/DDBJ databases">
        <authorList>
            <person name="Chen Y."/>
            <person name="Shah S."/>
            <person name="Dougan E. K."/>
            <person name="Thang M."/>
            <person name="Chan C."/>
        </authorList>
    </citation>
    <scope>NUCLEOTIDE SEQUENCE [LARGE SCALE GENOMIC DNA]</scope>
</reference>
<organism evidence="3 4">
    <name type="scientific">Prorocentrum cordatum</name>
    <dbReference type="NCBI Taxonomy" id="2364126"/>
    <lineage>
        <taxon>Eukaryota</taxon>
        <taxon>Sar</taxon>
        <taxon>Alveolata</taxon>
        <taxon>Dinophyceae</taxon>
        <taxon>Prorocentrales</taxon>
        <taxon>Prorocentraceae</taxon>
        <taxon>Prorocentrum</taxon>
    </lineage>
</organism>
<dbReference type="EMBL" id="CAUYUJ010007768">
    <property type="protein sequence ID" value="CAK0821897.1"/>
    <property type="molecule type" value="Genomic_DNA"/>
</dbReference>
<feature type="region of interest" description="Disordered" evidence="1">
    <location>
        <begin position="52"/>
        <end position="111"/>
    </location>
</feature>
<dbReference type="Pfam" id="PF22675">
    <property type="entry name" value="KH-I_KHDC4-BBP"/>
    <property type="match status" value="1"/>
</dbReference>
<evidence type="ECO:0000256" key="1">
    <source>
        <dbReference type="SAM" id="MobiDB-lite"/>
    </source>
</evidence>
<gene>
    <name evidence="3" type="ORF">PCOR1329_LOCUS23033</name>
</gene>
<feature type="domain" description="KHDC4/BBP-like KH-domain type I" evidence="2">
    <location>
        <begin position="133"/>
        <end position="210"/>
    </location>
</feature>
<dbReference type="PANTHER" id="PTHR15744:SF0">
    <property type="entry name" value="KH HOMOLOGY DOMAIN-CONTAINING PROTEIN 4"/>
    <property type="match status" value="1"/>
</dbReference>
<feature type="region of interest" description="Disordered" evidence="1">
    <location>
        <begin position="1"/>
        <end position="40"/>
    </location>
</feature>
<proteinExistence type="predicted"/>
<protein>
    <recommendedName>
        <fullName evidence="2">KHDC4/BBP-like KH-domain type I domain-containing protein</fullName>
    </recommendedName>
</protein>
<dbReference type="InterPro" id="IPR055256">
    <property type="entry name" value="KH_1_KHDC4/BBP-like"/>
</dbReference>
<dbReference type="Proteomes" id="UP001189429">
    <property type="component" value="Unassembled WGS sequence"/>
</dbReference>